<proteinExistence type="predicted"/>
<evidence type="ECO:0000313" key="2">
    <source>
        <dbReference type="EMBL" id="TNM86367.1"/>
    </source>
</evidence>
<sequence>MTVNTVHINSNSIVLPGTNLNSHKKFRRQHFSKHVFQRRQSDNIFCEIFTWTFQLETHLQRSSRKPFISMAIISPAAAQGRNSDSSHVEETPKKITQSSSARIIVP</sequence>
<name>A0A4Z2B2M8_9TELE</name>
<gene>
    <name evidence="2" type="ORF">fugu_006597</name>
</gene>
<protein>
    <submittedName>
        <fullName evidence="2">Uncharacterized protein</fullName>
    </submittedName>
</protein>
<reference evidence="2 3" key="1">
    <citation type="submission" date="2019-04" db="EMBL/GenBank/DDBJ databases">
        <title>The sequence and de novo assembly of Takifugu bimaculatus genome using PacBio and Hi-C technologies.</title>
        <authorList>
            <person name="Xu P."/>
            <person name="Liu B."/>
            <person name="Zhou Z."/>
        </authorList>
    </citation>
    <scope>NUCLEOTIDE SEQUENCE [LARGE SCALE GENOMIC DNA]</scope>
    <source>
        <strain evidence="2">TB-2018</strain>
        <tissue evidence="2">Muscle</tissue>
    </source>
</reference>
<evidence type="ECO:0000256" key="1">
    <source>
        <dbReference type="SAM" id="MobiDB-lite"/>
    </source>
</evidence>
<accession>A0A4Z2B2M8</accession>
<evidence type="ECO:0000313" key="3">
    <source>
        <dbReference type="Proteomes" id="UP000516260"/>
    </source>
</evidence>
<feature type="compositionally biased region" description="Polar residues" evidence="1">
    <location>
        <begin position="94"/>
        <end position="106"/>
    </location>
</feature>
<dbReference type="EMBL" id="SWLE01000020">
    <property type="protein sequence ID" value="TNM86367.1"/>
    <property type="molecule type" value="Genomic_DNA"/>
</dbReference>
<organism evidence="2 3">
    <name type="scientific">Takifugu bimaculatus</name>
    <dbReference type="NCBI Taxonomy" id="433685"/>
    <lineage>
        <taxon>Eukaryota</taxon>
        <taxon>Metazoa</taxon>
        <taxon>Chordata</taxon>
        <taxon>Craniata</taxon>
        <taxon>Vertebrata</taxon>
        <taxon>Euteleostomi</taxon>
        <taxon>Actinopterygii</taxon>
        <taxon>Neopterygii</taxon>
        <taxon>Teleostei</taxon>
        <taxon>Neoteleostei</taxon>
        <taxon>Acanthomorphata</taxon>
        <taxon>Eupercaria</taxon>
        <taxon>Tetraodontiformes</taxon>
        <taxon>Tetradontoidea</taxon>
        <taxon>Tetraodontidae</taxon>
        <taxon>Takifugu</taxon>
    </lineage>
</organism>
<dbReference type="AlphaFoldDB" id="A0A4Z2B2M8"/>
<comment type="caution">
    <text evidence="2">The sequence shown here is derived from an EMBL/GenBank/DDBJ whole genome shotgun (WGS) entry which is preliminary data.</text>
</comment>
<feature type="region of interest" description="Disordered" evidence="1">
    <location>
        <begin position="78"/>
        <end position="106"/>
    </location>
</feature>
<feature type="compositionally biased region" description="Basic and acidic residues" evidence="1">
    <location>
        <begin position="84"/>
        <end position="93"/>
    </location>
</feature>
<keyword evidence="3" id="KW-1185">Reference proteome</keyword>
<dbReference type="Proteomes" id="UP000516260">
    <property type="component" value="Chromosome 7"/>
</dbReference>